<proteinExistence type="predicted"/>
<keyword evidence="1" id="KW-0614">Plasmid</keyword>
<organism evidence="1 2">
    <name type="scientific">Streptomyces goshikiensis</name>
    <dbReference type="NCBI Taxonomy" id="1942"/>
    <lineage>
        <taxon>Bacteria</taxon>
        <taxon>Bacillati</taxon>
        <taxon>Actinomycetota</taxon>
        <taxon>Actinomycetes</taxon>
        <taxon>Kitasatosporales</taxon>
        <taxon>Streptomycetaceae</taxon>
        <taxon>Streptomyces</taxon>
    </lineage>
</organism>
<geneLocation type="plasmid" evidence="1 2">
    <name>unnamed1</name>
</geneLocation>
<gene>
    <name evidence="1" type="ORF">OHU17_38015</name>
</gene>
<sequence length="158" mass="16771">MRRNKQNNLGPVPSDAGDMWHALAALRQTHSEPVGRLLPFERADALLSLTRPGDIAFTARVELSGGETMGHVHDLITTVTRGITYELGAAAPGTVLEILLGKRHQLALHTDHVDGLTQFLCDAVTTIDVYSTPGGGLCSHCHGTGRAHPVWAPAAGQA</sequence>
<protein>
    <submittedName>
        <fullName evidence="1">Uncharacterized protein</fullName>
    </submittedName>
</protein>
<reference evidence="1" key="1">
    <citation type="submission" date="2022-10" db="EMBL/GenBank/DDBJ databases">
        <title>The complete genomes of actinobacterial strains from the NBC collection.</title>
        <authorList>
            <person name="Joergensen T.S."/>
            <person name="Alvarez Arevalo M."/>
            <person name="Sterndorff E.B."/>
            <person name="Faurdal D."/>
            <person name="Vuksanovic O."/>
            <person name="Mourched A.-S."/>
            <person name="Charusanti P."/>
            <person name="Shaw S."/>
            <person name="Blin K."/>
            <person name="Weber T."/>
        </authorList>
    </citation>
    <scope>NUCLEOTIDE SEQUENCE</scope>
    <source>
        <strain evidence="1">NBC_00283</strain>
        <plasmid evidence="1">unnamed1</plasmid>
    </source>
</reference>
<accession>A0ABZ1RXP9</accession>
<evidence type="ECO:0000313" key="1">
    <source>
        <dbReference type="EMBL" id="WUO51627.1"/>
    </source>
</evidence>
<name>A0ABZ1RXP9_9ACTN</name>
<evidence type="ECO:0000313" key="2">
    <source>
        <dbReference type="Proteomes" id="UP001432075"/>
    </source>
</evidence>
<dbReference type="RefSeq" id="WP_328777848.1">
    <property type="nucleotide sequence ID" value="NZ_CP108058.1"/>
</dbReference>
<dbReference type="Proteomes" id="UP001432075">
    <property type="component" value="Plasmid unnamed1"/>
</dbReference>
<keyword evidence="2" id="KW-1185">Reference proteome</keyword>
<dbReference type="EMBL" id="CP108058">
    <property type="protein sequence ID" value="WUO51627.1"/>
    <property type="molecule type" value="Genomic_DNA"/>
</dbReference>